<proteinExistence type="predicted"/>
<name>A0A8C3KCF4_9CHAR</name>
<keyword evidence="3" id="KW-1185">Reference proteome</keyword>
<accession>A0A8C3KCF4</accession>
<reference evidence="2" key="2">
    <citation type="submission" date="2025-09" db="UniProtKB">
        <authorList>
            <consortium name="Ensembl"/>
        </authorList>
    </citation>
    <scope>IDENTIFICATION</scope>
</reference>
<evidence type="ECO:0000313" key="2">
    <source>
        <dbReference type="Ensembl" id="ENSCPGP00000021081.1"/>
    </source>
</evidence>
<dbReference type="Proteomes" id="UP000694419">
    <property type="component" value="Unplaced"/>
</dbReference>
<dbReference type="AlphaFoldDB" id="A0A8C3KCF4"/>
<evidence type="ECO:0000256" key="1">
    <source>
        <dbReference type="SAM" id="MobiDB-lite"/>
    </source>
</evidence>
<protein>
    <recommendedName>
        <fullName evidence="4">Secreted protein</fullName>
    </recommendedName>
</protein>
<organism evidence="2 3">
    <name type="scientific">Calidris pygmaea</name>
    <name type="common">Spoon-billed sandpiper</name>
    <dbReference type="NCBI Taxonomy" id="425635"/>
    <lineage>
        <taxon>Eukaryota</taxon>
        <taxon>Metazoa</taxon>
        <taxon>Chordata</taxon>
        <taxon>Craniata</taxon>
        <taxon>Vertebrata</taxon>
        <taxon>Euteleostomi</taxon>
        <taxon>Archelosauria</taxon>
        <taxon>Archosauria</taxon>
        <taxon>Dinosauria</taxon>
        <taxon>Saurischia</taxon>
        <taxon>Theropoda</taxon>
        <taxon>Coelurosauria</taxon>
        <taxon>Aves</taxon>
        <taxon>Neognathae</taxon>
        <taxon>Neoaves</taxon>
        <taxon>Charadriiformes</taxon>
        <taxon>Scolopacidae</taxon>
        <taxon>Calidris</taxon>
    </lineage>
</organism>
<feature type="region of interest" description="Disordered" evidence="1">
    <location>
        <begin position="69"/>
        <end position="96"/>
    </location>
</feature>
<evidence type="ECO:0000313" key="3">
    <source>
        <dbReference type="Proteomes" id="UP000694419"/>
    </source>
</evidence>
<evidence type="ECO:0008006" key="4">
    <source>
        <dbReference type="Google" id="ProtNLM"/>
    </source>
</evidence>
<reference evidence="2" key="1">
    <citation type="submission" date="2025-08" db="UniProtKB">
        <authorList>
            <consortium name="Ensembl"/>
        </authorList>
    </citation>
    <scope>IDENTIFICATION</scope>
</reference>
<dbReference type="Ensembl" id="ENSCPGT00000023092.1">
    <property type="protein sequence ID" value="ENSCPGP00000021081.1"/>
    <property type="gene ID" value="ENSCPGG00000014724.1"/>
</dbReference>
<sequence length="96" mass="10412">MWSWAVGRVRCCSRAGGYARAALRDVQMVFAWLRARTAGREWGVGCKGLILLATGTCSQGVFAKANSGAEHRQRLPSGGGWGRPSGRPQAWGEFCR</sequence>